<evidence type="ECO:0000256" key="1">
    <source>
        <dbReference type="ARBA" id="ARBA00005898"/>
    </source>
</evidence>
<dbReference type="GO" id="GO:0008360">
    <property type="term" value="P:regulation of cell shape"/>
    <property type="evidence" value="ECO:0007669"/>
    <property type="project" value="UniProtKB-KW"/>
</dbReference>
<dbReference type="PANTHER" id="PTHR23135">
    <property type="entry name" value="MUR LIGASE FAMILY MEMBER"/>
    <property type="match status" value="1"/>
</dbReference>
<accession>A0A5C5XEX3</accession>
<dbReference type="InterPro" id="IPR005761">
    <property type="entry name" value="UDP-N-AcMur-Glu-dNH2Pim_ligase"/>
</dbReference>
<evidence type="ECO:0000256" key="8">
    <source>
        <dbReference type="ARBA" id="ARBA00023316"/>
    </source>
</evidence>
<comment type="pathway">
    <text evidence="9 10">Cell wall biogenesis; peptidoglycan biosynthesis.</text>
</comment>
<proteinExistence type="inferred from homology"/>
<dbReference type="GO" id="GO:0009252">
    <property type="term" value="P:peptidoglycan biosynthetic process"/>
    <property type="evidence" value="ECO:0007669"/>
    <property type="project" value="UniProtKB-UniRule"/>
</dbReference>
<comment type="similarity">
    <text evidence="1 9">Belongs to the MurCDEF family. MurE subfamily.</text>
</comment>
<evidence type="ECO:0000256" key="7">
    <source>
        <dbReference type="ARBA" id="ARBA00022984"/>
    </source>
</evidence>
<dbReference type="GO" id="GO:0071555">
    <property type="term" value="P:cell wall organization"/>
    <property type="evidence" value="ECO:0007669"/>
    <property type="project" value="UniProtKB-KW"/>
</dbReference>
<comment type="PTM">
    <text evidence="9">Carboxylation is probably crucial for Mg(2+) binding and, consequently, for the gamma-phosphate positioning of ATP.</text>
</comment>
<reference evidence="13 14" key="1">
    <citation type="submission" date="2019-02" db="EMBL/GenBank/DDBJ databases">
        <title>Deep-cultivation of Planctomycetes and their phenomic and genomic characterization uncovers novel biology.</title>
        <authorList>
            <person name="Wiegand S."/>
            <person name="Jogler M."/>
            <person name="Boedeker C."/>
            <person name="Pinto D."/>
            <person name="Vollmers J."/>
            <person name="Rivas-Marin E."/>
            <person name="Kohn T."/>
            <person name="Peeters S.H."/>
            <person name="Heuer A."/>
            <person name="Rast P."/>
            <person name="Oberbeckmann S."/>
            <person name="Bunk B."/>
            <person name="Jeske O."/>
            <person name="Meyerdierks A."/>
            <person name="Storesund J.E."/>
            <person name="Kallscheuer N."/>
            <person name="Luecker S."/>
            <person name="Lage O.M."/>
            <person name="Pohl T."/>
            <person name="Merkel B.J."/>
            <person name="Hornburger P."/>
            <person name="Mueller R.-W."/>
            <person name="Bruemmer F."/>
            <person name="Labrenz M."/>
            <person name="Spormann A.M."/>
            <person name="Op Den Camp H."/>
            <person name="Overmann J."/>
            <person name="Amann R."/>
            <person name="Jetten M.S.M."/>
            <person name="Mascher T."/>
            <person name="Medema M.H."/>
            <person name="Devos D.P."/>
            <person name="Kaster A.-K."/>
            <person name="Ovreas L."/>
            <person name="Rohde M."/>
            <person name="Galperin M.Y."/>
            <person name="Jogler C."/>
        </authorList>
    </citation>
    <scope>NUCLEOTIDE SEQUENCE [LARGE SCALE GENOMIC DNA]</scope>
    <source>
        <strain evidence="13 14">Pan54</strain>
    </source>
</reference>
<keyword evidence="14" id="KW-1185">Reference proteome</keyword>
<dbReference type="InterPro" id="IPR036615">
    <property type="entry name" value="Mur_ligase_C_dom_sf"/>
</dbReference>
<keyword evidence="2 9" id="KW-0963">Cytoplasm</keyword>
<gene>
    <name evidence="9 13" type="primary">murE</name>
    <name evidence="13" type="ORF">Pan54_23720</name>
</gene>
<dbReference type="PROSITE" id="PS01011">
    <property type="entry name" value="FOLYLPOLYGLU_SYNT_1"/>
    <property type="match status" value="1"/>
</dbReference>
<feature type="binding site" evidence="9">
    <location>
        <position position="39"/>
    </location>
    <ligand>
        <name>UDP-N-acetyl-alpha-D-muramoyl-L-alanyl-D-glutamate</name>
        <dbReference type="ChEBI" id="CHEBI:83900"/>
    </ligand>
</feature>
<evidence type="ECO:0000259" key="11">
    <source>
        <dbReference type="Pfam" id="PF02875"/>
    </source>
</evidence>
<keyword evidence="4 9" id="KW-0547">Nucleotide-binding</keyword>
<keyword evidence="8 9" id="KW-0961">Cell wall biogenesis/degradation</keyword>
<keyword evidence="9 10" id="KW-0131">Cell cycle</keyword>
<feature type="binding site" evidence="9">
    <location>
        <begin position="161"/>
        <end position="162"/>
    </location>
    <ligand>
        <name>UDP-N-acetyl-alpha-D-muramoyl-L-alanyl-D-glutamate</name>
        <dbReference type="ChEBI" id="CHEBI:83900"/>
    </ligand>
</feature>
<feature type="binding site" evidence="9">
    <location>
        <position position="194"/>
    </location>
    <ligand>
        <name>UDP-N-acetyl-alpha-D-muramoyl-L-alanyl-D-glutamate</name>
        <dbReference type="ChEBI" id="CHEBI:83900"/>
    </ligand>
</feature>
<dbReference type="OrthoDB" id="9800958at2"/>
<dbReference type="Proteomes" id="UP000316095">
    <property type="component" value="Unassembled WGS sequence"/>
</dbReference>
<evidence type="ECO:0000256" key="10">
    <source>
        <dbReference type="RuleBase" id="RU004135"/>
    </source>
</evidence>
<keyword evidence="6 9" id="KW-0133">Cell shape</keyword>
<dbReference type="InterPro" id="IPR018109">
    <property type="entry name" value="Folylpolyglutamate_synth_CS"/>
</dbReference>
<dbReference type="Gene3D" id="3.40.1190.10">
    <property type="entry name" value="Mur-like, catalytic domain"/>
    <property type="match status" value="1"/>
</dbReference>
<dbReference type="GO" id="GO:0000287">
    <property type="term" value="F:magnesium ion binding"/>
    <property type="evidence" value="ECO:0007669"/>
    <property type="project" value="UniProtKB-UniRule"/>
</dbReference>
<dbReference type="SUPFAM" id="SSF53623">
    <property type="entry name" value="MurD-like peptide ligases, catalytic domain"/>
    <property type="match status" value="1"/>
</dbReference>
<dbReference type="InterPro" id="IPR004101">
    <property type="entry name" value="Mur_ligase_C"/>
</dbReference>
<evidence type="ECO:0000313" key="14">
    <source>
        <dbReference type="Proteomes" id="UP000316095"/>
    </source>
</evidence>
<comment type="subcellular location">
    <subcellularLocation>
        <location evidence="9 10">Cytoplasm</location>
    </subcellularLocation>
</comment>
<comment type="cofactor">
    <cofactor evidence="9">
        <name>Mg(2+)</name>
        <dbReference type="ChEBI" id="CHEBI:18420"/>
    </cofactor>
</comment>
<comment type="caution">
    <text evidence="9">Lacks conserved residue(s) required for the propagation of feature annotation.</text>
</comment>
<protein>
    <recommendedName>
        <fullName evidence="9">UDP-N-acetylmuramyl-tripeptide synthetase</fullName>
        <ecNumber evidence="9">6.3.2.-</ecNumber>
    </recommendedName>
    <alternativeName>
        <fullName evidence="9">UDP-MurNAc-tripeptide synthetase</fullName>
    </alternativeName>
</protein>
<sequence>MNTVSYSRPVTLHSIRQLLPSASFVGCGDIYFRDLTPHSDDCQHGDLFVAVPGTNCHGNKYGTEAVLRGASGILTDTPCPDLNASQCVVSDVRRSYAWLCQYLRGRPSEALKTIGVTGTNGKTTITWLLRSILNASQKPAGLLGTIQYDDSRNRPVTSSMTTPDAKVLAEWLQRMAVAGASHAVMEVSSHALDQKRIAGITLDTSIITNITQDHLDYHPDFENYSSTKALIADYTHHEGQLIINGDDLNIRRALERNRCVQKPITVGFDDQSDHWIQIESMDQSSSQFRINLPSHVVNISIARPGKYNVMNAALAAVTASYHGCSDEQIINGIENAALPPGRLQQVCSDHPIHCFVDYAHTPDAIENVISTMKHLIDGKLICLFGAGGNRDRSKRSLMTQAALGADRIILTADNSRQESTQQILDDLISGFPAGCCADRVEPDRRTAIRWAIEQAEPGDCVLILGRGHETSQLIGDQSIPFDDAREAKQVLNDLSAISSPILLKSA</sequence>
<evidence type="ECO:0000259" key="12">
    <source>
        <dbReference type="Pfam" id="PF08245"/>
    </source>
</evidence>
<dbReference type="InterPro" id="IPR013221">
    <property type="entry name" value="Mur_ligase_cen"/>
</dbReference>
<comment type="function">
    <text evidence="9">Catalyzes the addition of an amino acid to the nucleotide precursor UDP-N-acetylmuramoyl-L-alanyl-D-glutamate (UMAG) in the biosynthesis of bacterial cell-wall peptidoglycan.</text>
</comment>
<keyword evidence="9" id="KW-0460">Magnesium</keyword>
<dbReference type="GO" id="GO:0005737">
    <property type="term" value="C:cytoplasm"/>
    <property type="evidence" value="ECO:0007669"/>
    <property type="project" value="UniProtKB-SubCell"/>
</dbReference>
<dbReference type="GO" id="GO:0051301">
    <property type="term" value="P:cell division"/>
    <property type="evidence" value="ECO:0007669"/>
    <property type="project" value="UniProtKB-KW"/>
</dbReference>
<feature type="domain" description="Mur ligase central" evidence="12">
    <location>
        <begin position="116"/>
        <end position="318"/>
    </location>
</feature>
<evidence type="ECO:0000256" key="6">
    <source>
        <dbReference type="ARBA" id="ARBA00022960"/>
    </source>
</evidence>
<dbReference type="HAMAP" id="MF_00208">
    <property type="entry name" value="MurE"/>
    <property type="match status" value="1"/>
</dbReference>
<dbReference type="NCBIfam" id="NF001126">
    <property type="entry name" value="PRK00139.1-4"/>
    <property type="match status" value="1"/>
</dbReference>
<keyword evidence="9 10" id="KW-0132">Cell division</keyword>
<dbReference type="Pfam" id="PF08245">
    <property type="entry name" value="Mur_ligase_M"/>
    <property type="match status" value="1"/>
</dbReference>
<evidence type="ECO:0000256" key="4">
    <source>
        <dbReference type="ARBA" id="ARBA00022741"/>
    </source>
</evidence>
<keyword evidence="5 9" id="KW-0067">ATP-binding</keyword>
<feature type="modified residue" description="N6-carboxylysine" evidence="9">
    <location>
        <position position="228"/>
    </location>
</feature>
<dbReference type="InterPro" id="IPR036565">
    <property type="entry name" value="Mur-like_cat_sf"/>
</dbReference>
<evidence type="ECO:0000313" key="13">
    <source>
        <dbReference type="EMBL" id="TWT61636.1"/>
    </source>
</evidence>
<dbReference type="SUPFAM" id="SSF63418">
    <property type="entry name" value="MurE/MurF N-terminal domain"/>
    <property type="match status" value="1"/>
</dbReference>
<dbReference type="Gene3D" id="3.90.190.20">
    <property type="entry name" value="Mur ligase, C-terminal domain"/>
    <property type="match status" value="1"/>
</dbReference>
<feature type="binding site" evidence="9">
    <location>
        <begin position="118"/>
        <end position="124"/>
    </location>
    <ligand>
        <name>ATP</name>
        <dbReference type="ChEBI" id="CHEBI:30616"/>
    </ligand>
</feature>
<dbReference type="Pfam" id="PF02875">
    <property type="entry name" value="Mur_ligase_C"/>
    <property type="match status" value="1"/>
</dbReference>
<keyword evidence="7 9" id="KW-0573">Peptidoglycan synthesis</keyword>
<dbReference type="Gene3D" id="3.40.1390.10">
    <property type="entry name" value="MurE/MurF, N-terminal domain"/>
    <property type="match status" value="1"/>
</dbReference>
<feature type="domain" description="Mur ligase C-terminal" evidence="11">
    <location>
        <begin position="341"/>
        <end position="467"/>
    </location>
</feature>
<dbReference type="EC" id="6.3.2.-" evidence="9"/>
<dbReference type="NCBIfam" id="TIGR01085">
    <property type="entry name" value="murE"/>
    <property type="match status" value="1"/>
</dbReference>
<dbReference type="SUPFAM" id="SSF53244">
    <property type="entry name" value="MurD-like peptide ligases, peptide-binding domain"/>
    <property type="match status" value="1"/>
</dbReference>
<dbReference type="InterPro" id="IPR035911">
    <property type="entry name" value="MurE/MurF_N"/>
</dbReference>
<dbReference type="PANTHER" id="PTHR23135:SF4">
    <property type="entry name" value="UDP-N-ACETYLMURAMOYL-L-ALANYL-D-GLUTAMATE--2,6-DIAMINOPIMELATE LIGASE MURE HOMOLOG, CHLOROPLASTIC"/>
    <property type="match status" value="1"/>
</dbReference>
<feature type="binding site" evidence="9">
    <location>
        <position position="188"/>
    </location>
    <ligand>
        <name>UDP-N-acetyl-alpha-D-muramoyl-L-alanyl-D-glutamate</name>
        <dbReference type="ChEBI" id="CHEBI:83900"/>
    </ligand>
</feature>
<dbReference type="RefSeq" id="WP_146503598.1">
    <property type="nucleotide sequence ID" value="NZ_SJPG01000001.1"/>
</dbReference>
<dbReference type="AlphaFoldDB" id="A0A5C5XEX3"/>
<dbReference type="EMBL" id="SJPG01000001">
    <property type="protein sequence ID" value="TWT61636.1"/>
    <property type="molecule type" value="Genomic_DNA"/>
</dbReference>
<feature type="binding site" evidence="9">
    <location>
        <position position="196"/>
    </location>
    <ligand>
        <name>UDP-N-acetyl-alpha-D-muramoyl-L-alanyl-D-glutamate</name>
        <dbReference type="ChEBI" id="CHEBI:83900"/>
    </ligand>
</feature>
<dbReference type="GO" id="GO:0004326">
    <property type="term" value="F:tetrahydrofolylpolyglutamate synthase activity"/>
    <property type="evidence" value="ECO:0007669"/>
    <property type="project" value="InterPro"/>
</dbReference>
<organism evidence="13 14">
    <name type="scientific">Rubinisphaera italica</name>
    <dbReference type="NCBI Taxonomy" id="2527969"/>
    <lineage>
        <taxon>Bacteria</taxon>
        <taxon>Pseudomonadati</taxon>
        <taxon>Planctomycetota</taxon>
        <taxon>Planctomycetia</taxon>
        <taxon>Planctomycetales</taxon>
        <taxon>Planctomycetaceae</taxon>
        <taxon>Rubinisphaera</taxon>
    </lineage>
</organism>
<evidence type="ECO:0000256" key="2">
    <source>
        <dbReference type="ARBA" id="ARBA00022490"/>
    </source>
</evidence>
<keyword evidence="3 9" id="KW-0436">Ligase</keyword>
<evidence type="ECO:0000256" key="9">
    <source>
        <dbReference type="HAMAP-Rule" id="MF_00208"/>
    </source>
</evidence>
<evidence type="ECO:0000256" key="5">
    <source>
        <dbReference type="ARBA" id="ARBA00022840"/>
    </source>
</evidence>
<dbReference type="UniPathway" id="UPA00219"/>
<name>A0A5C5XEX3_9PLAN</name>
<evidence type="ECO:0000256" key="3">
    <source>
        <dbReference type="ARBA" id="ARBA00022598"/>
    </source>
</evidence>
<dbReference type="GO" id="GO:0005524">
    <property type="term" value="F:ATP binding"/>
    <property type="evidence" value="ECO:0007669"/>
    <property type="project" value="UniProtKB-UniRule"/>
</dbReference>
<comment type="caution">
    <text evidence="13">The sequence shown here is derived from an EMBL/GenBank/DDBJ whole genome shotgun (WGS) entry which is preliminary data.</text>
</comment>